<proteinExistence type="predicted"/>
<reference evidence="1" key="2">
    <citation type="journal article" date="2015" name="Fish Shellfish Immunol.">
        <title>Early steps in the European eel (Anguilla anguilla)-Vibrio vulnificus interaction in the gills: Role of the RtxA13 toxin.</title>
        <authorList>
            <person name="Callol A."/>
            <person name="Pajuelo D."/>
            <person name="Ebbesson L."/>
            <person name="Teles M."/>
            <person name="MacKenzie S."/>
            <person name="Amaro C."/>
        </authorList>
    </citation>
    <scope>NUCLEOTIDE SEQUENCE</scope>
</reference>
<protein>
    <submittedName>
        <fullName evidence="1">Uncharacterized protein</fullName>
    </submittedName>
</protein>
<organism evidence="1">
    <name type="scientific">Anguilla anguilla</name>
    <name type="common">European freshwater eel</name>
    <name type="synonym">Muraena anguilla</name>
    <dbReference type="NCBI Taxonomy" id="7936"/>
    <lineage>
        <taxon>Eukaryota</taxon>
        <taxon>Metazoa</taxon>
        <taxon>Chordata</taxon>
        <taxon>Craniata</taxon>
        <taxon>Vertebrata</taxon>
        <taxon>Euteleostomi</taxon>
        <taxon>Actinopterygii</taxon>
        <taxon>Neopterygii</taxon>
        <taxon>Teleostei</taxon>
        <taxon>Anguilliformes</taxon>
        <taxon>Anguillidae</taxon>
        <taxon>Anguilla</taxon>
    </lineage>
</organism>
<name>A0A0E9S968_ANGAN</name>
<accession>A0A0E9S968</accession>
<sequence>MEKRRNDQIGRAAVIQELENHLNSGEEISNEHNRN</sequence>
<dbReference type="AlphaFoldDB" id="A0A0E9S968"/>
<evidence type="ECO:0000313" key="1">
    <source>
        <dbReference type="EMBL" id="JAH37083.1"/>
    </source>
</evidence>
<reference evidence="1" key="1">
    <citation type="submission" date="2014-11" db="EMBL/GenBank/DDBJ databases">
        <authorList>
            <person name="Amaro Gonzalez C."/>
        </authorList>
    </citation>
    <scope>NUCLEOTIDE SEQUENCE</scope>
</reference>
<dbReference type="EMBL" id="GBXM01071494">
    <property type="protein sequence ID" value="JAH37083.1"/>
    <property type="molecule type" value="Transcribed_RNA"/>
</dbReference>